<reference evidence="2" key="1">
    <citation type="submission" date="2023-07" db="EMBL/GenBank/DDBJ databases">
        <title>Cedecea davisae an AmpC producer and its therapeutic implications.</title>
        <authorList>
            <person name="Notter J."/>
        </authorList>
    </citation>
    <scope>NUCLEOTIDE SEQUENCE [LARGE SCALE GENOMIC DNA]</scope>
    <source>
        <strain evidence="2">1</strain>
    </source>
</reference>
<sequence>MSLTEYIDLHYAGVKADFARAMDVIPQQVTRWINEEWIVVGHILYSPRRAVPENGA</sequence>
<proteinExistence type="predicted"/>
<organism evidence="1 2">
    <name type="scientific">Cedecea davisae</name>
    <dbReference type="NCBI Taxonomy" id="158484"/>
    <lineage>
        <taxon>Bacteria</taxon>
        <taxon>Pseudomonadati</taxon>
        <taxon>Pseudomonadota</taxon>
        <taxon>Gammaproteobacteria</taxon>
        <taxon>Enterobacterales</taxon>
        <taxon>Enterobacteriaceae</taxon>
        <taxon>Cedecea</taxon>
    </lineage>
</organism>
<dbReference type="RefSeq" id="WP_216374158.1">
    <property type="nucleotide sequence ID" value="NZ_JAGRYT010000001.1"/>
</dbReference>
<accession>A0ABS6DC51</accession>
<evidence type="ECO:0000313" key="1">
    <source>
        <dbReference type="EMBL" id="MBU4680429.1"/>
    </source>
</evidence>
<comment type="caution">
    <text evidence="1">The sequence shown here is derived from an EMBL/GenBank/DDBJ whole genome shotgun (WGS) entry which is preliminary data.</text>
</comment>
<gene>
    <name evidence="1" type="ORF">KC222_00175</name>
</gene>
<dbReference type="Proteomes" id="UP000686327">
    <property type="component" value="Unassembled WGS sequence"/>
</dbReference>
<keyword evidence="2" id="KW-1185">Reference proteome</keyword>
<protein>
    <submittedName>
        <fullName evidence="1">Uncharacterized protein</fullName>
    </submittedName>
</protein>
<evidence type="ECO:0000313" key="2">
    <source>
        <dbReference type="Proteomes" id="UP000686327"/>
    </source>
</evidence>
<dbReference type="EMBL" id="JAGRYU010000002">
    <property type="protein sequence ID" value="MBU4680429.1"/>
    <property type="molecule type" value="Genomic_DNA"/>
</dbReference>
<name>A0ABS6DC51_9ENTR</name>